<evidence type="ECO:0000256" key="7">
    <source>
        <dbReference type="ARBA" id="ARBA00023125"/>
    </source>
</evidence>
<organism evidence="12 13">
    <name type="scientific">Polyodon spathula</name>
    <name type="common">North American paddlefish</name>
    <name type="synonym">Squalus spathula</name>
    <dbReference type="NCBI Taxonomy" id="7913"/>
    <lineage>
        <taxon>Eukaryota</taxon>
        <taxon>Metazoa</taxon>
        <taxon>Chordata</taxon>
        <taxon>Craniata</taxon>
        <taxon>Vertebrata</taxon>
        <taxon>Euteleostomi</taxon>
        <taxon>Actinopterygii</taxon>
        <taxon>Chondrostei</taxon>
        <taxon>Acipenseriformes</taxon>
        <taxon>Polyodontidae</taxon>
        <taxon>Polyodon</taxon>
    </lineage>
</organism>
<gene>
    <name evidence="12" type="primary">Zfp64_0</name>
    <name evidence="12" type="ORF">GTO93_0009645</name>
</gene>
<reference evidence="12" key="1">
    <citation type="journal article" date="2021" name="Cell">
        <title>Tracing the genetic footprints of vertebrate landing in non-teleost ray-finned fishes.</title>
        <authorList>
            <person name="Bi X."/>
            <person name="Wang K."/>
            <person name="Yang L."/>
            <person name="Pan H."/>
            <person name="Jiang H."/>
            <person name="Wei Q."/>
            <person name="Fang M."/>
            <person name="Yu H."/>
            <person name="Zhu C."/>
            <person name="Cai Y."/>
            <person name="He Y."/>
            <person name="Gan X."/>
            <person name="Zeng H."/>
            <person name="Yu D."/>
            <person name="Zhu Y."/>
            <person name="Jiang H."/>
            <person name="Qiu Q."/>
            <person name="Yang H."/>
            <person name="Zhang Y.E."/>
            <person name="Wang W."/>
            <person name="Zhu M."/>
            <person name="He S."/>
            <person name="Zhang G."/>
        </authorList>
    </citation>
    <scope>NUCLEOTIDE SEQUENCE</scope>
    <source>
        <strain evidence="12">Pddl_001</strain>
    </source>
</reference>
<evidence type="ECO:0000256" key="4">
    <source>
        <dbReference type="ARBA" id="ARBA00022771"/>
    </source>
</evidence>
<dbReference type="EMBL" id="JAAWVQ010014911">
    <property type="protein sequence ID" value="MBN3271908.1"/>
    <property type="molecule type" value="Genomic_DNA"/>
</dbReference>
<dbReference type="PROSITE" id="PS50157">
    <property type="entry name" value="ZINC_FINGER_C2H2_2"/>
    <property type="match status" value="9"/>
</dbReference>
<keyword evidence="5" id="KW-0862">Zinc</keyword>
<keyword evidence="2" id="KW-0479">Metal-binding</keyword>
<dbReference type="InterPro" id="IPR050752">
    <property type="entry name" value="C2H2-ZF_domain"/>
</dbReference>
<evidence type="ECO:0000256" key="10">
    <source>
        <dbReference type="PROSITE-ProRule" id="PRU00042"/>
    </source>
</evidence>
<keyword evidence="7" id="KW-0238">DNA-binding</keyword>
<feature type="domain" description="C2H2-type" evidence="11">
    <location>
        <begin position="228"/>
        <end position="255"/>
    </location>
</feature>
<dbReference type="Gene3D" id="3.30.160.60">
    <property type="entry name" value="Classic Zinc Finger"/>
    <property type="match status" value="8"/>
</dbReference>
<dbReference type="SMART" id="SM00355">
    <property type="entry name" value="ZnF_C2H2"/>
    <property type="match status" value="10"/>
</dbReference>
<evidence type="ECO:0000256" key="6">
    <source>
        <dbReference type="ARBA" id="ARBA00023015"/>
    </source>
</evidence>
<feature type="non-terminal residue" evidence="12">
    <location>
        <position position="649"/>
    </location>
</feature>
<keyword evidence="6" id="KW-0805">Transcription regulation</keyword>
<dbReference type="Pfam" id="PF00096">
    <property type="entry name" value="zf-C2H2"/>
    <property type="match status" value="3"/>
</dbReference>
<dbReference type="Proteomes" id="UP001166093">
    <property type="component" value="Unassembled WGS sequence"/>
</dbReference>
<comment type="caution">
    <text evidence="12">The sequence shown here is derived from an EMBL/GenBank/DDBJ whole genome shotgun (WGS) entry which is preliminary data.</text>
</comment>
<evidence type="ECO:0000256" key="9">
    <source>
        <dbReference type="ARBA" id="ARBA00023242"/>
    </source>
</evidence>
<evidence type="ECO:0000313" key="13">
    <source>
        <dbReference type="Proteomes" id="UP001166093"/>
    </source>
</evidence>
<dbReference type="SUPFAM" id="SSF57667">
    <property type="entry name" value="beta-beta-alpha zinc fingers"/>
    <property type="match status" value="5"/>
</dbReference>
<dbReference type="Pfam" id="PF13912">
    <property type="entry name" value="zf-C2H2_6"/>
    <property type="match status" value="2"/>
</dbReference>
<evidence type="ECO:0000256" key="1">
    <source>
        <dbReference type="ARBA" id="ARBA00004123"/>
    </source>
</evidence>
<feature type="domain" description="C2H2-type" evidence="11">
    <location>
        <begin position="132"/>
        <end position="159"/>
    </location>
</feature>
<feature type="domain" description="C2H2-type" evidence="11">
    <location>
        <begin position="104"/>
        <end position="131"/>
    </location>
</feature>
<dbReference type="PANTHER" id="PTHR24384:SF189">
    <property type="entry name" value="C2H2-TYPE DOMAIN-CONTAINING PROTEIN-RELATED"/>
    <property type="match status" value="1"/>
</dbReference>
<dbReference type="PANTHER" id="PTHR24384">
    <property type="entry name" value="FINGER PUTATIVE TRANSCRIPTION FACTOR FAMILY-RELATED"/>
    <property type="match status" value="1"/>
</dbReference>
<feature type="domain" description="C2H2-type" evidence="11">
    <location>
        <begin position="171"/>
        <end position="198"/>
    </location>
</feature>
<dbReference type="PROSITE" id="PS00028">
    <property type="entry name" value="ZINC_FINGER_C2H2_1"/>
    <property type="match status" value="6"/>
</dbReference>
<evidence type="ECO:0000256" key="8">
    <source>
        <dbReference type="ARBA" id="ARBA00023163"/>
    </source>
</evidence>
<evidence type="ECO:0000259" key="11">
    <source>
        <dbReference type="PROSITE" id="PS50157"/>
    </source>
</evidence>
<keyword evidence="8" id="KW-0804">Transcription</keyword>
<feature type="domain" description="C2H2-type" evidence="11">
    <location>
        <begin position="76"/>
        <end position="103"/>
    </location>
</feature>
<comment type="subcellular location">
    <subcellularLocation>
        <location evidence="1">Nucleus</location>
    </subcellularLocation>
</comment>
<feature type="domain" description="C2H2-type" evidence="11">
    <location>
        <begin position="199"/>
        <end position="227"/>
    </location>
</feature>
<keyword evidence="3" id="KW-0677">Repeat</keyword>
<feature type="domain" description="C2H2-type" evidence="11">
    <location>
        <begin position="256"/>
        <end position="283"/>
    </location>
</feature>
<evidence type="ECO:0000256" key="3">
    <source>
        <dbReference type="ARBA" id="ARBA00022737"/>
    </source>
</evidence>
<keyword evidence="13" id="KW-1185">Reference proteome</keyword>
<keyword evidence="4 10" id="KW-0863">Zinc-finger</keyword>
<dbReference type="InterPro" id="IPR036236">
    <property type="entry name" value="Znf_C2H2_sf"/>
</dbReference>
<proteinExistence type="predicted"/>
<evidence type="ECO:0000313" key="12">
    <source>
        <dbReference type="EMBL" id="MBN3271908.1"/>
    </source>
</evidence>
<evidence type="ECO:0000256" key="5">
    <source>
        <dbReference type="ARBA" id="ARBA00022833"/>
    </source>
</evidence>
<keyword evidence="9" id="KW-0539">Nucleus</keyword>
<accession>A0ABS2XCH9</accession>
<name>A0ABS2XCH9_POLSP</name>
<protein>
    <submittedName>
        <fullName evidence="12">ZF64A protein</fullName>
    </submittedName>
</protein>
<feature type="domain" description="C2H2-type" evidence="11">
    <location>
        <begin position="284"/>
        <end position="312"/>
    </location>
</feature>
<feature type="non-terminal residue" evidence="12">
    <location>
        <position position="1"/>
    </location>
</feature>
<feature type="domain" description="C2H2-type" evidence="11">
    <location>
        <begin position="343"/>
        <end position="370"/>
    </location>
</feature>
<dbReference type="InterPro" id="IPR013087">
    <property type="entry name" value="Znf_C2H2_type"/>
</dbReference>
<sequence length="649" mass="72725">TDAASEFVFEESYQSCVPGGNKKVEVKPQKASSKKNRPTLISKRLCCCFQGCSFKTQYGQKDMERHLKTHTGEKPFKCDICSKLFSRKDKLTMHSRSHTGEKPHKCKYCSYAAADSSSLKKHLRIHYDERPFKCQICPYASRNSSQLTVHLRSHTGKLSQLFFFFKGDAPFQCHLCEAKFKINSDLKRHMRIHSGEKPYKCEFCEYCCAMKGNLKSHIQLKHSTENTFKCAQCDFQCRNKTALRQHAREHQPEQPIKCLKCSYSCSNKTALKVHERIHSEDRPFKCEYCNFDSKQRSNLIMHKKKFHANKVKTKCQGKVRKVEVCPKPGRSRYRAKLDAVQSFRCDICEAAFVREDSLRSHRKQHVDARMISNTALAVLQIQVHHEDQASSQPQLNQLQVPLQSNQVSSYSDGQLKILVGHQLGQESTFVHTAVDDSQHQPNEDSAMTNSADQSRVDGVNGSQMVQQVNLMAPVQHMVPHNEVNPMEHQTVLLTHIAPSTGDAVHQALIQTTQVAALDSNNQTFITACSDLEGLNALIQEGGTEVTVVTDGNPNVSVSSSITTSSIISSLSQDLKHKQAVVVHSGSSSNEDTSLMVPNISISTQGVIIHSLPLVVSAAQQQQSLDLLSSQNLYSEPRGSSTTITFQESV</sequence>
<evidence type="ECO:0000256" key="2">
    <source>
        <dbReference type="ARBA" id="ARBA00022723"/>
    </source>
</evidence>